<name>A0A242NKM4_9GAMM</name>
<dbReference type="PANTHER" id="PTHR43483:SF3">
    <property type="entry name" value="MEMBRANE TRANSPORTER PROTEIN HI_0806-RELATED"/>
    <property type="match status" value="1"/>
</dbReference>
<evidence type="ECO:0000313" key="8">
    <source>
        <dbReference type="EMBL" id="OTQ10836.1"/>
    </source>
</evidence>
<dbReference type="Pfam" id="PF01925">
    <property type="entry name" value="TauE"/>
    <property type="match status" value="1"/>
</dbReference>
<dbReference type="OrthoDB" id="457670at2"/>
<keyword evidence="3 6" id="KW-0812">Transmembrane</keyword>
<dbReference type="GO" id="GO:0005886">
    <property type="term" value="C:plasma membrane"/>
    <property type="evidence" value="ECO:0007669"/>
    <property type="project" value="UniProtKB-SubCell"/>
</dbReference>
<evidence type="ECO:0000256" key="3">
    <source>
        <dbReference type="ARBA" id="ARBA00022692"/>
    </source>
</evidence>
<keyword evidence="9" id="KW-1185">Reference proteome</keyword>
<keyword evidence="4 6" id="KW-1133">Transmembrane helix</keyword>
<feature type="transmembrane region" description="Helical" evidence="6">
    <location>
        <begin position="81"/>
        <end position="100"/>
    </location>
</feature>
<evidence type="ECO:0000313" key="10">
    <source>
        <dbReference type="Proteomes" id="UP000194977"/>
    </source>
</evidence>
<feature type="transmembrane region" description="Helical" evidence="6">
    <location>
        <begin position="145"/>
        <end position="171"/>
    </location>
</feature>
<evidence type="ECO:0000256" key="1">
    <source>
        <dbReference type="ARBA" id="ARBA00004141"/>
    </source>
</evidence>
<evidence type="ECO:0000256" key="6">
    <source>
        <dbReference type="RuleBase" id="RU363041"/>
    </source>
</evidence>
<feature type="transmembrane region" description="Helical" evidence="6">
    <location>
        <begin position="7"/>
        <end position="35"/>
    </location>
</feature>
<accession>A0A242NKM4</accession>
<sequence>MIFEFVIFLTIGAAAGLLAGMFGVGGGALIVPALIFTLDHFNLGNHWTHHIAIASSLATIIGTSLSSSWIQNKNKNIEWSILKKMVLGCIIGTIGGSYIAPYIPGIWLKWLFIVFLIYVGCKFIFKANKVMQNQKSKVNSLGDSIFIAVGTLIGTFAALVGVGGGVLVVPFLKKCGIDMRKAIGTSAAFTLPVALGGTIGYIIAGWNIQELPEYSLGFIYLPAVFSIMLTSMPMAKVGVQIAQKLPVNKLITYFGIFLLMLAVKLIVS</sequence>
<dbReference type="AlphaFoldDB" id="A0A242NKM4"/>
<evidence type="ECO:0000313" key="7">
    <source>
        <dbReference type="EMBL" id="OTQ01142.1"/>
    </source>
</evidence>
<evidence type="ECO:0000256" key="2">
    <source>
        <dbReference type="ARBA" id="ARBA00009142"/>
    </source>
</evidence>
<dbReference type="PANTHER" id="PTHR43483">
    <property type="entry name" value="MEMBRANE TRANSPORTER PROTEIN HI_0806-RELATED"/>
    <property type="match status" value="1"/>
</dbReference>
<feature type="transmembrane region" description="Helical" evidence="6">
    <location>
        <begin position="183"/>
        <end position="204"/>
    </location>
</feature>
<feature type="transmembrane region" description="Helical" evidence="6">
    <location>
        <begin position="250"/>
        <end position="267"/>
    </location>
</feature>
<dbReference type="RefSeq" id="WP_086300484.1">
    <property type="nucleotide sequence ID" value="NZ_MZNE01000030.1"/>
</dbReference>
<reference evidence="9 10" key="1">
    <citation type="submission" date="2017-03" db="EMBL/GenBank/DDBJ databases">
        <title>Comparative genomics of honeybee gut symbionts reveal geographically distinct and subgroup specific antibiotic resistance.</title>
        <authorList>
            <person name="Ludvigsen J."/>
            <person name="Porcellato D."/>
            <person name="Labee-Lund T.M."/>
            <person name="Amdam G.V."/>
            <person name="Rudi K."/>
        </authorList>
    </citation>
    <scope>NUCLEOTIDE SEQUENCE [LARGE SCALE GENOMIC DNA]</scope>
    <source>
        <strain evidence="7 10">A-7-12</strain>
        <strain evidence="8 9">A-9-12</strain>
    </source>
</reference>
<proteinExistence type="inferred from homology"/>
<dbReference type="Proteomes" id="UP000194977">
    <property type="component" value="Unassembled WGS sequence"/>
</dbReference>
<comment type="subcellular location">
    <subcellularLocation>
        <location evidence="6">Cell membrane</location>
        <topology evidence="6">Multi-pass membrane protein</topology>
    </subcellularLocation>
    <subcellularLocation>
        <location evidence="1">Membrane</location>
        <topology evidence="1">Multi-pass membrane protein</topology>
    </subcellularLocation>
</comment>
<evidence type="ECO:0000256" key="5">
    <source>
        <dbReference type="ARBA" id="ARBA00023136"/>
    </source>
</evidence>
<dbReference type="Proteomes" id="UP000194800">
    <property type="component" value="Unassembled WGS sequence"/>
</dbReference>
<feature type="transmembrane region" description="Helical" evidence="6">
    <location>
        <begin position="216"/>
        <end position="235"/>
    </location>
</feature>
<protein>
    <recommendedName>
        <fullName evidence="6">Probable membrane transporter protein</fullName>
    </recommendedName>
</protein>
<comment type="similarity">
    <text evidence="2 6">Belongs to the 4-toluene sulfonate uptake permease (TSUP) (TC 2.A.102) family.</text>
</comment>
<evidence type="ECO:0000256" key="4">
    <source>
        <dbReference type="ARBA" id="ARBA00022989"/>
    </source>
</evidence>
<feature type="transmembrane region" description="Helical" evidence="6">
    <location>
        <begin position="47"/>
        <end position="69"/>
    </location>
</feature>
<organism evidence="7 10">
    <name type="scientific">Gilliamella apicola</name>
    <dbReference type="NCBI Taxonomy" id="1196095"/>
    <lineage>
        <taxon>Bacteria</taxon>
        <taxon>Pseudomonadati</taxon>
        <taxon>Pseudomonadota</taxon>
        <taxon>Gammaproteobacteria</taxon>
        <taxon>Orbales</taxon>
        <taxon>Orbaceae</taxon>
        <taxon>Gilliamella</taxon>
    </lineage>
</organism>
<feature type="transmembrane region" description="Helical" evidence="6">
    <location>
        <begin position="106"/>
        <end position="125"/>
    </location>
</feature>
<dbReference type="EMBL" id="NARP01000004">
    <property type="protein sequence ID" value="OTQ01142.1"/>
    <property type="molecule type" value="Genomic_DNA"/>
</dbReference>
<dbReference type="EMBL" id="NART01000012">
    <property type="protein sequence ID" value="OTQ10836.1"/>
    <property type="molecule type" value="Genomic_DNA"/>
</dbReference>
<keyword evidence="6" id="KW-1003">Cell membrane</keyword>
<gene>
    <name evidence="8" type="ORF">B6C91_04415</name>
    <name evidence="7" type="ORF">B6D08_01755</name>
</gene>
<comment type="caution">
    <text evidence="7">The sequence shown here is derived from an EMBL/GenBank/DDBJ whole genome shotgun (WGS) entry which is preliminary data.</text>
</comment>
<keyword evidence="5 6" id="KW-0472">Membrane</keyword>
<dbReference type="InterPro" id="IPR002781">
    <property type="entry name" value="TM_pro_TauE-like"/>
</dbReference>
<evidence type="ECO:0000313" key="9">
    <source>
        <dbReference type="Proteomes" id="UP000194800"/>
    </source>
</evidence>